<accession>A0A6G8QFW4</accession>
<geneLocation type="plasmid" evidence="5 6">
    <name>unnamed1</name>
</geneLocation>
<keyword evidence="4" id="KW-0732">Signal</keyword>
<feature type="signal peptide" evidence="4">
    <location>
        <begin position="1"/>
        <end position="36"/>
    </location>
</feature>
<proteinExistence type="predicted"/>
<keyword evidence="6" id="KW-1185">Reference proteome</keyword>
<dbReference type="Pfam" id="PF04203">
    <property type="entry name" value="Sortase"/>
    <property type="match status" value="1"/>
</dbReference>
<gene>
    <name evidence="5" type="ORF">GBA63_21840</name>
</gene>
<evidence type="ECO:0000313" key="5">
    <source>
        <dbReference type="EMBL" id="QIN85360.1"/>
    </source>
</evidence>
<keyword evidence="5" id="KW-0614">Plasmid</keyword>
<evidence type="ECO:0000256" key="3">
    <source>
        <dbReference type="SAM" id="MobiDB-lite"/>
    </source>
</evidence>
<dbReference type="Proteomes" id="UP000501452">
    <property type="component" value="Plasmid unnamed1"/>
</dbReference>
<dbReference type="InterPro" id="IPR023365">
    <property type="entry name" value="Sortase_dom-sf"/>
</dbReference>
<dbReference type="CDD" id="cd05830">
    <property type="entry name" value="Sortase_E"/>
    <property type="match status" value="1"/>
</dbReference>
<dbReference type="Gene3D" id="2.40.260.10">
    <property type="entry name" value="Sortase"/>
    <property type="match status" value="1"/>
</dbReference>
<dbReference type="RefSeq" id="WP_166180589.1">
    <property type="nucleotide sequence ID" value="NZ_CP045120.1"/>
</dbReference>
<dbReference type="InterPro" id="IPR042003">
    <property type="entry name" value="Sortase_E"/>
</dbReference>
<feature type="compositionally biased region" description="Acidic residues" evidence="3">
    <location>
        <begin position="90"/>
        <end position="106"/>
    </location>
</feature>
<name>A0A6G8QFW4_9ACTN</name>
<evidence type="ECO:0000256" key="4">
    <source>
        <dbReference type="SAM" id="SignalP"/>
    </source>
</evidence>
<reference evidence="5 6" key="1">
    <citation type="submission" date="2019-10" db="EMBL/GenBank/DDBJ databases">
        <title>Rubrobacter sp nov SCSIO 52090 isolated from a deep-sea sediment in the South China Sea.</title>
        <authorList>
            <person name="Chen R.W."/>
        </authorList>
    </citation>
    <scope>NUCLEOTIDE SEQUENCE [LARGE SCALE GENOMIC DNA]</scope>
    <source>
        <strain evidence="5 6">SCSIO 52909</strain>
        <plasmid evidence="5 6">unnamed1</plasmid>
    </source>
</reference>
<dbReference type="AlphaFoldDB" id="A0A6G8QFW4"/>
<keyword evidence="1" id="KW-0378">Hydrolase</keyword>
<dbReference type="InterPro" id="IPR005754">
    <property type="entry name" value="Sortase"/>
</dbReference>
<feature type="active site" description="Acyl-thioester intermediate" evidence="2">
    <location>
        <position position="245"/>
    </location>
</feature>
<feature type="chain" id="PRO_5026279101" evidence="4">
    <location>
        <begin position="37"/>
        <end position="275"/>
    </location>
</feature>
<protein>
    <submittedName>
        <fullName evidence="5">Sortase</fullName>
    </submittedName>
</protein>
<evidence type="ECO:0000313" key="6">
    <source>
        <dbReference type="Proteomes" id="UP000501452"/>
    </source>
</evidence>
<organism evidence="5 6">
    <name type="scientific">Rubrobacter tropicus</name>
    <dbReference type="NCBI Taxonomy" id="2653851"/>
    <lineage>
        <taxon>Bacteria</taxon>
        <taxon>Bacillati</taxon>
        <taxon>Actinomycetota</taxon>
        <taxon>Rubrobacteria</taxon>
        <taxon>Rubrobacterales</taxon>
        <taxon>Rubrobacteraceae</taxon>
        <taxon>Rubrobacter</taxon>
    </lineage>
</organism>
<dbReference type="GO" id="GO:0016787">
    <property type="term" value="F:hydrolase activity"/>
    <property type="evidence" value="ECO:0007669"/>
    <property type="project" value="UniProtKB-KW"/>
</dbReference>
<evidence type="ECO:0000256" key="1">
    <source>
        <dbReference type="ARBA" id="ARBA00022801"/>
    </source>
</evidence>
<feature type="region of interest" description="Disordered" evidence="3">
    <location>
        <begin position="45"/>
        <end position="130"/>
    </location>
</feature>
<dbReference type="SUPFAM" id="SSF63817">
    <property type="entry name" value="Sortase"/>
    <property type="match status" value="1"/>
</dbReference>
<evidence type="ECO:0000256" key="2">
    <source>
        <dbReference type="PIRSR" id="PIRSR605754-1"/>
    </source>
</evidence>
<dbReference type="KEGG" id="rub:GBA63_21840"/>
<feature type="compositionally biased region" description="Basic and acidic residues" evidence="3">
    <location>
        <begin position="52"/>
        <end position="62"/>
    </location>
</feature>
<sequence length="275" mass="30006">MGRRSRTRTFRRRRRRASFALLVTLAVAVLGALAFADPDPGDWQAVASQGARTDDAVPRAETPRLAPGAPDAPRTGEDAGRAAAAKGEAEAAEPPEPSGDDEGDEPKEERKEPERAAGPPPVPDPPTNDLWMSVPKMGLYDDYVANSDSEAAMDRGAIKLTSTGFPWQEGANTYIAAHRIGYPGTESDYQFYDLPNLALGDRIYLGDVNGTTYTYEVTGFKEVLPSETWVTAPKAGRDMISLQTCIEDYGDYWTMGPNWYVRYVVQAERVSVDPA</sequence>
<dbReference type="EMBL" id="CP045120">
    <property type="protein sequence ID" value="QIN85360.1"/>
    <property type="molecule type" value="Genomic_DNA"/>
</dbReference>
<feature type="active site" description="Proton donor/acceptor" evidence="2">
    <location>
        <position position="178"/>
    </location>
</feature>